<evidence type="ECO:0000259" key="2">
    <source>
        <dbReference type="Pfam" id="PF19291"/>
    </source>
</evidence>
<keyword evidence="3" id="KW-0378">Hydrolase</keyword>
<dbReference type="InterPro" id="IPR008928">
    <property type="entry name" value="6-hairpin_glycosidase_sf"/>
</dbReference>
<reference evidence="3 4" key="1">
    <citation type="submission" date="2020-04" db="EMBL/GenBank/DDBJ databases">
        <title>Description of novel Gluconacetobacter.</title>
        <authorList>
            <person name="Sombolestani A."/>
        </authorList>
    </citation>
    <scope>NUCLEOTIDE SEQUENCE [LARGE SCALE GENOMIC DNA]</scope>
    <source>
        <strain evidence="3 4">LMG 7603</strain>
    </source>
</reference>
<organism evidence="3 4">
    <name type="scientific">Gluconacetobacter diazotrophicus</name>
    <name type="common">Acetobacter diazotrophicus</name>
    <dbReference type="NCBI Taxonomy" id="33996"/>
    <lineage>
        <taxon>Bacteria</taxon>
        <taxon>Pseudomonadati</taxon>
        <taxon>Pseudomonadota</taxon>
        <taxon>Alphaproteobacteria</taxon>
        <taxon>Acetobacterales</taxon>
        <taxon>Acetobacteraceae</taxon>
        <taxon>Gluconacetobacter</taxon>
    </lineage>
</organism>
<name>A0A7W4I6I6_GLUDI</name>
<dbReference type="Gene3D" id="1.50.10.10">
    <property type="match status" value="1"/>
</dbReference>
<comment type="caution">
    <text evidence="3">The sequence shown here is derived from an EMBL/GenBank/DDBJ whole genome shotgun (WGS) entry which is preliminary data.</text>
</comment>
<dbReference type="GO" id="GO:0005975">
    <property type="term" value="P:carbohydrate metabolic process"/>
    <property type="evidence" value="ECO:0007669"/>
    <property type="project" value="InterPro"/>
</dbReference>
<feature type="domain" description="GH15-like" evidence="1">
    <location>
        <begin position="328"/>
        <end position="690"/>
    </location>
</feature>
<protein>
    <submittedName>
        <fullName evidence="3">Glycoside hydrolase family 15 protein</fullName>
    </submittedName>
</protein>
<dbReference type="SUPFAM" id="SSF48208">
    <property type="entry name" value="Six-hairpin glycosidases"/>
    <property type="match status" value="1"/>
</dbReference>
<dbReference type="PANTHER" id="PTHR31616">
    <property type="entry name" value="TREHALASE"/>
    <property type="match status" value="1"/>
</dbReference>
<feature type="domain" description="Trehalase-like N-terminal" evidence="2">
    <location>
        <begin position="105"/>
        <end position="233"/>
    </location>
</feature>
<evidence type="ECO:0000259" key="1">
    <source>
        <dbReference type="Pfam" id="PF00723"/>
    </source>
</evidence>
<dbReference type="InterPro" id="IPR011613">
    <property type="entry name" value="GH15-like"/>
</dbReference>
<sequence>MGFGFLRGRRGGIRLGAQNSLERVSGVVPFVPPRCGSAGISACFSCNEAGPCENEGESPDSACLSLSTNGTKIKRGALGIRVHAYRVATGPGVVSLGGVVVTVEPLKIEDYGLIGDGRSCALVGRNGSIDWLCWPRFDSPACFAALLGDGENGHWLLAPDDERGGEPVSITRSYREQGMVLETVFETRTGAIAVLDFMAIGTETPTLIRIVEGRRGSVPVLNWLVLRFDYGLSVPWVTRLPDNMGITAIAGPSRCVLRCPVALHGEDRHTVSRFIVSEGDQVPFVLTHLESHGPVPDPIDALAALRRTEQFWADWISRCTYQGEHAPVVRRSLLTLKALIYQPTGGIVAAPTTSLPEELGGGRNWDYRYCWLRDASLTLIAIMAGGYYEEAMEWRNWLQAAVAGSPDQVQIMYGIGGERLLNEWEAGWLPGYAGSTPVRIGNAAAGQLQLDVYGEAISALHVARQTRLSAITDGWRLQVGLLTHLATIWKEPDEGMWEVRGGRRQFTVSKISCWLAFDRAIRDVEKYGLEAPLEEWKALRQEIHDTVCREGFNTEKNSFVQYFGGSGLDAGLLLIPVVGFLPAEDPRVAGTIAAIERELLDEHGFVRRYLPDHAVEGVAGGEGSFIACSFWLVNTYVAQGRMEEAHALFNRLLALCSDLGLLAEEYDAVTGRQVGNFPQAFSHLSLINTAAILSAGRITVMGAAPLPVL</sequence>
<dbReference type="Pfam" id="PF00723">
    <property type="entry name" value="Glyco_hydro_15"/>
    <property type="match status" value="1"/>
</dbReference>
<dbReference type="AlphaFoldDB" id="A0A7W4I6I6"/>
<evidence type="ECO:0000313" key="3">
    <source>
        <dbReference type="EMBL" id="MBB2157190.1"/>
    </source>
</evidence>
<dbReference type="GO" id="GO:0004553">
    <property type="term" value="F:hydrolase activity, hydrolyzing O-glycosyl compounds"/>
    <property type="evidence" value="ECO:0007669"/>
    <property type="project" value="TreeGrafter"/>
</dbReference>
<dbReference type="Pfam" id="PF19291">
    <property type="entry name" value="TREH_N"/>
    <property type="match status" value="1"/>
</dbReference>
<evidence type="ECO:0000313" key="4">
    <source>
        <dbReference type="Proteomes" id="UP000550787"/>
    </source>
</evidence>
<dbReference type="EMBL" id="JABEQG010000025">
    <property type="protein sequence ID" value="MBB2157190.1"/>
    <property type="molecule type" value="Genomic_DNA"/>
</dbReference>
<dbReference type="InterPro" id="IPR045582">
    <property type="entry name" value="Trehalase-like_N"/>
</dbReference>
<accession>A0A7W4I6I6</accession>
<dbReference type="Proteomes" id="UP000550787">
    <property type="component" value="Unassembled WGS sequence"/>
</dbReference>
<gene>
    <name evidence="3" type="ORF">HLH33_12865</name>
</gene>
<proteinExistence type="predicted"/>
<dbReference type="OMA" id="VEWMCVP"/>
<dbReference type="InterPro" id="IPR012341">
    <property type="entry name" value="6hp_glycosidase-like_sf"/>
</dbReference>
<dbReference type="PANTHER" id="PTHR31616:SF0">
    <property type="entry name" value="GLUCAN 1,4-ALPHA-GLUCOSIDASE"/>
    <property type="match status" value="1"/>
</dbReference>